<dbReference type="Pfam" id="PF01799">
    <property type="entry name" value="Fer2_2"/>
    <property type="match status" value="1"/>
</dbReference>
<dbReference type="InterPro" id="IPR036884">
    <property type="entry name" value="2Fe-2S-bd_dom_sf"/>
</dbReference>
<reference evidence="7 8" key="1">
    <citation type="submission" date="2016-10" db="EMBL/GenBank/DDBJ databases">
        <authorList>
            <person name="de Groot N.N."/>
        </authorList>
    </citation>
    <scope>NUCLEOTIDE SEQUENCE [LARGE SCALE GENOMIC DNA]</scope>
    <source>
        <strain evidence="7 8">DSM 797</strain>
    </source>
</reference>
<keyword evidence="1" id="KW-0001">2Fe-2S</keyword>
<dbReference type="Gene3D" id="1.10.150.120">
    <property type="entry name" value="[2Fe-2S]-binding domain"/>
    <property type="match status" value="1"/>
</dbReference>
<dbReference type="PROSITE" id="PS51085">
    <property type="entry name" value="2FE2S_FER_2"/>
    <property type="match status" value="1"/>
</dbReference>
<dbReference type="AlphaFoldDB" id="A0A1G9M7B5"/>
<dbReference type="PROSITE" id="PS00197">
    <property type="entry name" value="2FE2S_FER_1"/>
    <property type="match status" value="1"/>
</dbReference>
<evidence type="ECO:0000259" key="6">
    <source>
        <dbReference type="PROSITE" id="PS51085"/>
    </source>
</evidence>
<dbReference type="InterPro" id="IPR036010">
    <property type="entry name" value="2Fe-2S_ferredoxin-like_sf"/>
</dbReference>
<organism evidence="7 8">
    <name type="scientific">Romboutsia lituseburensis DSM 797</name>
    <dbReference type="NCBI Taxonomy" id="1121325"/>
    <lineage>
        <taxon>Bacteria</taxon>
        <taxon>Bacillati</taxon>
        <taxon>Bacillota</taxon>
        <taxon>Clostridia</taxon>
        <taxon>Peptostreptococcales</taxon>
        <taxon>Peptostreptococcaceae</taxon>
        <taxon>Romboutsia</taxon>
    </lineage>
</organism>
<dbReference type="InterPro" id="IPR012675">
    <property type="entry name" value="Beta-grasp_dom_sf"/>
</dbReference>
<evidence type="ECO:0000313" key="7">
    <source>
        <dbReference type="EMBL" id="SDL70024.1"/>
    </source>
</evidence>
<dbReference type="GO" id="GO:0016491">
    <property type="term" value="F:oxidoreductase activity"/>
    <property type="evidence" value="ECO:0007669"/>
    <property type="project" value="UniProtKB-KW"/>
</dbReference>
<feature type="domain" description="2Fe-2S ferredoxin-type" evidence="6">
    <location>
        <begin position="3"/>
        <end position="79"/>
    </location>
</feature>
<dbReference type="STRING" id="1121325.SAMN04515677_103102"/>
<evidence type="ECO:0000313" key="8">
    <source>
        <dbReference type="Proteomes" id="UP000199068"/>
    </source>
</evidence>
<keyword evidence="8" id="KW-1185">Reference proteome</keyword>
<dbReference type="RefSeq" id="WP_334292578.1">
    <property type="nucleotide sequence ID" value="NZ_FNGW01000003.1"/>
</dbReference>
<gene>
    <name evidence="7" type="ORF">SAMN04515677_103102</name>
</gene>
<dbReference type="InterPro" id="IPR002888">
    <property type="entry name" value="2Fe-2S-bd"/>
</dbReference>
<evidence type="ECO:0000256" key="3">
    <source>
        <dbReference type="ARBA" id="ARBA00023002"/>
    </source>
</evidence>
<name>A0A1G9M7B5_9FIRM</name>
<evidence type="ECO:0000256" key="2">
    <source>
        <dbReference type="ARBA" id="ARBA00022723"/>
    </source>
</evidence>
<dbReference type="Gene3D" id="3.10.20.30">
    <property type="match status" value="1"/>
</dbReference>
<keyword evidence="3" id="KW-0560">Oxidoreductase</keyword>
<dbReference type="Pfam" id="PF00111">
    <property type="entry name" value="Fer2"/>
    <property type="match status" value="1"/>
</dbReference>
<dbReference type="GO" id="GO:0051537">
    <property type="term" value="F:2 iron, 2 sulfur cluster binding"/>
    <property type="evidence" value="ECO:0007669"/>
    <property type="project" value="UniProtKB-KW"/>
</dbReference>
<dbReference type="GO" id="GO:0046872">
    <property type="term" value="F:metal ion binding"/>
    <property type="evidence" value="ECO:0007669"/>
    <property type="project" value="UniProtKB-KW"/>
</dbReference>
<sequence length="153" mass="16825">MLKNINLNINNTLYNVSINENDRLIDVLRDKLKLTGTKEGCGEGECGACSVIIDGEIVNSCLVMAFQVQDKKITTIEGVKDEYLKQSFIDVGAVQCGFCTPGMILSGKVILDQNQNPTKEQIRESISGNLCRCTGYNKIIDAIYNASKIRGDK</sequence>
<dbReference type="InterPro" id="IPR001041">
    <property type="entry name" value="2Fe-2S_ferredoxin-type"/>
</dbReference>
<proteinExistence type="predicted"/>
<dbReference type="SUPFAM" id="SSF47741">
    <property type="entry name" value="CO dehydrogenase ISP C-domain like"/>
    <property type="match status" value="1"/>
</dbReference>
<dbReference type="EMBL" id="FNGW01000003">
    <property type="protein sequence ID" value="SDL70024.1"/>
    <property type="molecule type" value="Genomic_DNA"/>
</dbReference>
<dbReference type="PANTHER" id="PTHR44379">
    <property type="entry name" value="OXIDOREDUCTASE WITH IRON-SULFUR SUBUNIT"/>
    <property type="match status" value="1"/>
</dbReference>
<dbReference type="InterPro" id="IPR006058">
    <property type="entry name" value="2Fe2S_fd_BS"/>
</dbReference>
<keyword evidence="5" id="KW-0411">Iron-sulfur</keyword>
<evidence type="ECO:0000256" key="4">
    <source>
        <dbReference type="ARBA" id="ARBA00023004"/>
    </source>
</evidence>
<keyword evidence="2" id="KW-0479">Metal-binding</keyword>
<protein>
    <submittedName>
        <fullName evidence="7">Purine hydroxylase delta subunit apoprotein</fullName>
    </submittedName>
</protein>
<dbReference type="PANTHER" id="PTHR44379:SF8">
    <property type="entry name" value="XANTHINE DEHYDROGENASE IRON-SULFUR-BINDING SUBUNIT XDHC-RELATED"/>
    <property type="match status" value="1"/>
</dbReference>
<accession>A0A1G9M7B5</accession>
<dbReference type="Proteomes" id="UP000199068">
    <property type="component" value="Unassembled WGS sequence"/>
</dbReference>
<evidence type="ECO:0000256" key="5">
    <source>
        <dbReference type="ARBA" id="ARBA00023014"/>
    </source>
</evidence>
<evidence type="ECO:0000256" key="1">
    <source>
        <dbReference type="ARBA" id="ARBA00022714"/>
    </source>
</evidence>
<dbReference type="SUPFAM" id="SSF54292">
    <property type="entry name" value="2Fe-2S ferredoxin-like"/>
    <property type="match status" value="1"/>
</dbReference>
<dbReference type="InterPro" id="IPR051452">
    <property type="entry name" value="Diverse_Oxidoreductases"/>
</dbReference>
<keyword evidence="4" id="KW-0408">Iron</keyword>